<evidence type="ECO:0000256" key="2">
    <source>
        <dbReference type="ARBA" id="ARBA00022692"/>
    </source>
</evidence>
<keyword evidence="10" id="KW-1185">Reference proteome</keyword>
<keyword evidence="3 6" id="KW-1133">Transmembrane helix</keyword>
<feature type="signal peptide" evidence="7">
    <location>
        <begin position="1"/>
        <end position="28"/>
    </location>
</feature>
<feature type="domain" description="GAIN-B" evidence="8">
    <location>
        <begin position="105"/>
        <end position="250"/>
    </location>
</feature>
<evidence type="ECO:0000256" key="4">
    <source>
        <dbReference type="ARBA" id="ARBA00023136"/>
    </source>
</evidence>
<keyword evidence="2 6" id="KW-0812">Transmembrane</keyword>
<dbReference type="AlphaFoldDB" id="A0A9Y3QQM0"/>
<feature type="chain" id="PRO_5041387093" evidence="7">
    <location>
        <begin position="29"/>
        <end position="529"/>
    </location>
</feature>
<feature type="transmembrane region" description="Helical" evidence="6">
    <location>
        <begin position="257"/>
        <end position="282"/>
    </location>
</feature>
<keyword evidence="7" id="KW-0732">Signal</keyword>
<dbReference type="PROSITE" id="PS50221">
    <property type="entry name" value="GAIN_B"/>
    <property type="match status" value="1"/>
</dbReference>
<evidence type="ECO:0000313" key="11">
    <source>
        <dbReference type="RefSeq" id="XP_005726379.1"/>
    </source>
</evidence>
<evidence type="ECO:0000256" key="1">
    <source>
        <dbReference type="ARBA" id="ARBA00004141"/>
    </source>
</evidence>
<dbReference type="InterPro" id="IPR017981">
    <property type="entry name" value="GPCR_2-like_7TM"/>
</dbReference>
<dbReference type="InterPro" id="IPR046338">
    <property type="entry name" value="GAIN_dom_sf"/>
</dbReference>
<evidence type="ECO:0000259" key="8">
    <source>
        <dbReference type="PROSITE" id="PS50221"/>
    </source>
</evidence>
<name>A0A9Y3QQM0_9CICH</name>
<keyword evidence="4 6" id="KW-0472">Membrane</keyword>
<feature type="transmembrane region" description="Helical" evidence="6">
    <location>
        <begin position="417"/>
        <end position="439"/>
    </location>
</feature>
<accession>A0A9Y3QQM0</accession>
<evidence type="ECO:0000313" key="10">
    <source>
        <dbReference type="Proteomes" id="UP000695023"/>
    </source>
</evidence>
<dbReference type="GeneID" id="102200168"/>
<dbReference type="PANTHER" id="PTHR12011:SF326">
    <property type="entry name" value="ADHESION G-PROTEIN COUPLED RECEPTOR G5"/>
    <property type="match status" value="1"/>
</dbReference>
<dbReference type="PROSITE" id="PS50261">
    <property type="entry name" value="G_PROTEIN_RECEP_F2_4"/>
    <property type="match status" value="1"/>
</dbReference>
<dbReference type="Proteomes" id="UP000695023">
    <property type="component" value="Unplaced"/>
</dbReference>
<dbReference type="PRINTS" id="PR00249">
    <property type="entry name" value="GPCRSECRETIN"/>
</dbReference>
<dbReference type="SMART" id="SM00303">
    <property type="entry name" value="GPS"/>
    <property type="match status" value="1"/>
</dbReference>
<dbReference type="Pfam" id="PF00002">
    <property type="entry name" value="7tm_2"/>
    <property type="match status" value="1"/>
</dbReference>
<feature type="domain" description="G-protein coupled receptors family 2 profile 2" evidence="9">
    <location>
        <begin position="258"/>
        <end position="510"/>
    </location>
</feature>
<reference evidence="11" key="1">
    <citation type="submission" date="2025-08" db="UniProtKB">
        <authorList>
            <consortium name="RefSeq"/>
        </authorList>
    </citation>
    <scope>IDENTIFICATION</scope>
</reference>
<feature type="transmembrane region" description="Helical" evidence="6">
    <location>
        <begin position="294"/>
        <end position="310"/>
    </location>
</feature>
<keyword evidence="5" id="KW-1015">Disulfide bond</keyword>
<gene>
    <name evidence="11" type="primary">LOC102200168</name>
</gene>
<dbReference type="InterPro" id="IPR000203">
    <property type="entry name" value="GPS"/>
</dbReference>
<dbReference type="RefSeq" id="XP_005726379.1">
    <property type="nucleotide sequence ID" value="XM_005726322.1"/>
</dbReference>
<evidence type="ECO:0000256" key="6">
    <source>
        <dbReference type="SAM" id="Phobius"/>
    </source>
</evidence>
<feature type="transmembrane region" description="Helical" evidence="6">
    <location>
        <begin position="365"/>
        <end position="386"/>
    </location>
</feature>
<dbReference type="GO" id="GO:0004930">
    <property type="term" value="F:G protein-coupled receptor activity"/>
    <property type="evidence" value="ECO:0007669"/>
    <property type="project" value="InterPro"/>
</dbReference>
<feature type="transmembrane region" description="Helical" evidence="6">
    <location>
        <begin position="488"/>
        <end position="511"/>
    </location>
</feature>
<evidence type="ECO:0000259" key="9">
    <source>
        <dbReference type="PROSITE" id="PS50261"/>
    </source>
</evidence>
<dbReference type="GO" id="GO:0007189">
    <property type="term" value="P:adenylate cyclase-activating G protein-coupled receptor signaling pathway"/>
    <property type="evidence" value="ECO:0007669"/>
    <property type="project" value="TreeGrafter"/>
</dbReference>
<dbReference type="InterPro" id="IPR000832">
    <property type="entry name" value="GPCR_2_secretin-like"/>
</dbReference>
<sequence>MQRKKSWIFWWLMSFVSYEMLYENWVSGQGSCETMCNITSNIGRNHTECCMDYTDKVLRTGNRTDAMTAIRTLESVLERTEVNVSMQVCVKTFVALLHKPNDTFGGLKIYADDTQVTPDVPLLNSKVLVQLPRELDAGPNNKIVFCMFKWPKMNESIFESPHEVYDQRLVGLSVQNKEISGLQERINITMEFTKKIDETQKPSCHFLNYSTCNFSEDGCLTHWTRGQTNITCSCNHLTYFGVLIIPDPSITKKDQEILTHITVIGCSISLFALVIAILLFITNRKLRQDVSMKVHINLVIALMLLNLHFLPSQAAAAGSSSGLCLYMALLLHYSLLATFSWMALEGFHLYLLLVKVFNIYVKKYLLKLSVVGWGVPAVIVSVVVIIDRKFYGQVALETSNSTICYITNSYVKIWTTVVLFSLVFLFNVIMFGVTIRRVLILHHTREFGQNNLEKTKKDICSLAGVMTLLGITWGLVFFSFGLLTTPALYLFCILNSLQGFFIFLWFVMSLIKAKTSATKMSSETRSTNG</sequence>
<proteinExistence type="predicted"/>
<dbReference type="Pfam" id="PF01825">
    <property type="entry name" value="GPS"/>
    <property type="match status" value="1"/>
</dbReference>
<feature type="transmembrane region" description="Helical" evidence="6">
    <location>
        <begin position="459"/>
        <end position="482"/>
    </location>
</feature>
<protein>
    <submittedName>
        <fullName evidence="11">G-protein coupled receptor 56-like</fullName>
    </submittedName>
</protein>
<dbReference type="InterPro" id="IPR057244">
    <property type="entry name" value="GAIN_B"/>
</dbReference>
<evidence type="ECO:0000256" key="7">
    <source>
        <dbReference type="SAM" id="SignalP"/>
    </source>
</evidence>
<dbReference type="GO" id="GO:0007166">
    <property type="term" value="P:cell surface receptor signaling pathway"/>
    <property type="evidence" value="ECO:0007669"/>
    <property type="project" value="InterPro"/>
</dbReference>
<organism evidence="10 11">
    <name type="scientific">Pundamilia nyererei</name>
    <dbReference type="NCBI Taxonomy" id="303518"/>
    <lineage>
        <taxon>Eukaryota</taxon>
        <taxon>Metazoa</taxon>
        <taxon>Chordata</taxon>
        <taxon>Craniata</taxon>
        <taxon>Vertebrata</taxon>
        <taxon>Euteleostomi</taxon>
        <taxon>Actinopterygii</taxon>
        <taxon>Neopterygii</taxon>
        <taxon>Teleostei</taxon>
        <taxon>Neoteleostei</taxon>
        <taxon>Acanthomorphata</taxon>
        <taxon>Ovalentaria</taxon>
        <taxon>Cichlomorphae</taxon>
        <taxon>Cichliformes</taxon>
        <taxon>Cichlidae</taxon>
        <taxon>African cichlids</taxon>
        <taxon>Pseudocrenilabrinae</taxon>
        <taxon>Haplochromini</taxon>
        <taxon>Pundamilia</taxon>
    </lineage>
</organism>
<comment type="subcellular location">
    <subcellularLocation>
        <location evidence="1">Membrane</location>
        <topology evidence="1">Multi-pass membrane protein</topology>
    </subcellularLocation>
</comment>
<dbReference type="Gene3D" id="1.20.1070.10">
    <property type="entry name" value="Rhodopsin 7-helix transmembrane proteins"/>
    <property type="match status" value="1"/>
</dbReference>
<dbReference type="GO" id="GO:0005886">
    <property type="term" value="C:plasma membrane"/>
    <property type="evidence" value="ECO:0007669"/>
    <property type="project" value="TreeGrafter"/>
</dbReference>
<evidence type="ECO:0000256" key="5">
    <source>
        <dbReference type="ARBA" id="ARBA00023157"/>
    </source>
</evidence>
<dbReference type="PANTHER" id="PTHR12011">
    <property type="entry name" value="ADHESION G-PROTEIN COUPLED RECEPTOR"/>
    <property type="match status" value="1"/>
</dbReference>
<feature type="transmembrane region" description="Helical" evidence="6">
    <location>
        <begin position="330"/>
        <end position="353"/>
    </location>
</feature>
<dbReference type="Gene3D" id="2.60.220.50">
    <property type="match status" value="1"/>
</dbReference>
<evidence type="ECO:0000256" key="3">
    <source>
        <dbReference type="ARBA" id="ARBA00022989"/>
    </source>
</evidence>